<dbReference type="WBParaSite" id="nRc.2.0.1.t07468-RA">
    <property type="protein sequence ID" value="nRc.2.0.1.t07468-RA"/>
    <property type="gene ID" value="nRc.2.0.1.g07468"/>
</dbReference>
<name>A0A915I0X1_ROMCU</name>
<keyword evidence="2" id="KW-1185">Reference proteome</keyword>
<evidence type="ECO:0000313" key="3">
    <source>
        <dbReference type="WBParaSite" id="nRc.2.0.1.t07468-RA"/>
    </source>
</evidence>
<feature type="domain" description="Apple" evidence="1">
    <location>
        <begin position="83"/>
        <end position="148"/>
    </location>
</feature>
<evidence type="ECO:0000259" key="1">
    <source>
        <dbReference type="PROSITE" id="PS50948"/>
    </source>
</evidence>
<dbReference type="Gene3D" id="3.50.4.10">
    <property type="entry name" value="Hepatocyte Growth Factor"/>
    <property type="match status" value="2"/>
</dbReference>
<reference evidence="3" key="1">
    <citation type="submission" date="2022-11" db="UniProtKB">
        <authorList>
            <consortium name="WormBaseParasite"/>
        </authorList>
    </citation>
    <scope>IDENTIFICATION</scope>
</reference>
<dbReference type="PROSITE" id="PS50948">
    <property type="entry name" value="PAN"/>
    <property type="match status" value="1"/>
</dbReference>
<protein>
    <submittedName>
        <fullName evidence="3">Apple domain-containing protein</fullName>
    </submittedName>
</protein>
<sequence>MQCYKLFSCTHVSYNGNNTSCFLKHAGSKQQILDSRYNSYNNTWCVYYNGDDRFEAAALTTRKPETSTTLDSVLKNFIINKACGWHGLDLSGLKNIASANECAAQCYKIFRCTHFSYNGNKTSCFFKHADTKQQILDTRYDSYNNAWCGYYNGGDRFGAAASLSTTKAILTTTASAVAKPKFTIQKGCEYALYDLTQVWNIGNHNMCAIQCQINKRCTHASYNFGNQICALKQASSEAQIQESRWPLVNSWCILYNGGDRYAPAA</sequence>
<dbReference type="Proteomes" id="UP000887565">
    <property type="component" value="Unplaced"/>
</dbReference>
<evidence type="ECO:0000313" key="2">
    <source>
        <dbReference type="Proteomes" id="UP000887565"/>
    </source>
</evidence>
<organism evidence="2 3">
    <name type="scientific">Romanomermis culicivorax</name>
    <name type="common">Nematode worm</name>
    <dbReference type="NCBI Taxonomy" id="13658"/>
    <lineage>
        <taxon>Eukaryota</taxon>
        <taxon>Metazoa</taxon>
        <taxon>Ecdysozoa</taxon>
        <taxon>Nematoda</taxon>
        <taxon>Enoplea</taxon>
        <taxon>Dorylaimia</taxon>
        <taxon>Mermithida</taxon>
        <taxon>Mermithoidea</taxon>
        <taxon>Mermithidae</taxon>
        <taxon>Romanomermis</taxon>
    </lineage>
</organism>
<accession>A0A915I0X1</accession>
<dbReference type="SUPFAM" id="SSF57414">
    <property type="entry name" value="Hairpin loop containing domain-like"/>
    <property type="match status" value="1"/>
</dbReference>
<dbReference type="AlphaFoldDB" id="A0A915I0X1"/>
<dbReference type="InterPro" id="IPR003609">
    <property type="entry name" value="Pan_app"/>
</dbReference>
<proteinExistence type="predicted"/>
<dbReference type="Pfam" id="PF00024">
    <property type="entry name" value="PAN_1"/>
    <property type="match status" value="2"/>
</dbReference>